<keyword evidence="9 10" id="KW-1208">Phospholipid metabolism</keyword>
<evidence type="ECO:0000256" key="4">
    <source>
        <dbReference type="ARBA" id="ARBA00022692"/>
    </source>
</evidence>
<comment type="catalytic activity">
    <reaction evidence="10">
        <text>an acyl phosphate + sn-glycerol 3-phosphate = a 1-acyl-sn-glycero-3-phosphate + phosphate</text>
        <dbReference type="Rhea" id="RHEA:34075"/>
        <dbReference type="ChEBI" id="CHEBI:43474"/>
        <dbReference type="ChEBI" id="CHEBI:57597"/>
        <dbReference type="ChEBI" id="CHEBI:57970"/>
        <dbReference type="ChEBI" id="CHEBI:59918"/>
        <dbReference type="EC" id="2.3.1.275"/>
    </reaction>
</comment>
<feature type="transmembrane region" description="Helical" evidence="10">
    <location>
        <begin position="111"/>
        <end position="131"/>
    </location>
</feature>
<dbReference type="SMART" id="SM01207">
    <property type="entry name" value="G3P_acyltransf"/>
    <property type="match status" value="1"/>
</dbReference>
<keyword evidence="7 10" id="KW-0472">Membrane</keyword>
<dbReference type="GO" id="GO:0043772">
    <property type="term" value="F:acyl-phosphate glycerol-3-phosphate acyltransferase activity"/>
    <property type="evidence" value="ECO:0007669"/>
    <property type="project" value="UniProtKB-UniRule"/>
</dbReference>
<evidence type="ECO:0000313" key="11">
    <source>
        <dbReference type="EMBL" id="OGC03180.1"/>
    </source>
</evidence>
<evidence type="ECO:0000256" key="8">
    <source>
        <dbReference type="ARBA" id="ARBA00023209"/>
    </source>
</evidence>
<keyword evidence="6 10" id="KW-0443">Lipid metabolism</keyword>
<keyword evidence="3 10" id="KW-0808">Transferase</keyword>
<dbReference type="UniPathway" id="UPA00085"/>
<keyword evidence="8 10" id="KW-0594">Phospholipid biosynthesis</keyword>
<dbReference type="PANTHER" id="PTHR30309">
    <property type="entry name" value="INNER MEMBRANE PROTEIN YGIH"/>
    <property type="match status" value="1"/>
</dbReference>
<keyword evidence="11" id="KW-0012">Acyltransferase</keyword>
<dbReference type="InterPro" id="IPR003811">
    <property type="entry name" value="G3P_acylTferase_PlsY"/>
</dbReference>
<keyword evidence="2 10" id="KW-0444">Lipid biosynthesis</keyword>
<feature type="transmembrane region" description="Helical" evidence="10">
    <location>
        <begin position="138"/>
        <end position="157"/>
    </location>
</feature>
<dbReference type="HAMAP" id="MF_01043">
    <property type="entry name" value="PlsY"/>
    <property type="match status" value="1"/>
</dbReference>
<dbReference type="Proteomes" id="UP000176938">
    <property type="component" value="Unassembled WGS sequence"/>
</dbReference>
<dbReference type="Pfam" id="PF02660">
    <property type="entry name" value="G3P_acyltransf"/>
    <property type="match status" value="1"/>
</dbReference>
<name>A0A1F4R4Y6_UNCSA</name>
<evidence type="ECO:0000256" key="10">
    <source>
        <dbReference type="HAMAP-Rule" id="MF_01043"/>
    </source>
</evidence>
<reference evidence="11 12" key="1">
    <citation type="journal article" date="2016" name="Nat. Commun.">
        <title>Thousands of microbial genomes shed light on interconnected biogeochemical processes in an aquifer system.</title>
        <authorList>
            <person name="Anantharaman K."/>
            <person name="Brown C.T."/>
            <person name="Hug L.A."/>
            <person name="Sharon I."/>
            <person name="Castelle C.J."/>
            <person name="Probst A.J."/>
            <person name="Thomas B.C."/>
            <person name="Singh A."/>
            <person name="Wilkins M.J."/>
            <person name="Karaoz U."/>
            <person name="Brodie E.L."/>
            <person name="Williams K.H."/>
            <person name="Hubbard S.S."/>
            <person name="Banfield J.F."/>
        </authorList>
    </citation>
    <scope>NUCLEOTIDE SEQUENCE [LARGE SCALE GENOMIC DNA]</scope>
</reference>
<evidence type="ECO:0000256" key="2">
    <source>
        <dbReference type="ARBA" id="ARBA00022516"/>
    </source>
</evidence>
<comment type="function">
    <text evidence="10">Catalyzes the transfer of an acyl group from acyl-phosphate (acyl-PO(4)) to glycerol-3-phosphate (G3P) to form lysophosphatidic acid (LPA). This enzyme utilizes acyl-phosphate as fatty acyl donor, but not acyl-CoA or acyl-ACP.</text>
</comment>
<keyword evidence="4 10" id="KW-0812">Transmembrane</keyword>
<feature type="transmembrane region" description="Helical" evidence="10">
    <location>
        <begin position="79"/>
        <end position="99"/>
    </location>
</feature>
<organism evidence="11 12">
    <name type="scientific">candidate division WOR-1 bacterium RIFCSPLOWO2_02_FULL_46_20</name>
    <dbReference type="NCBI Taxonomy" id="1802567"/>
    <lineage>
        <taxon>Bacteria</taxon>
        <taxon>Bacillati</taxon>
        <taxon>Saganbacteria</taxon>
    </lineage>
</organism>
<comment type="subcellular location">
    <subcellularLocation>
        <location evidence="10">Cell membrane</location>
        <topology evidence="10">Multi-pass membrane protein</topology>
    </subcellularLocation>
</comment>
<dbReference type="GO" id="GO:0008654">
    <property type="term" value="P:phospholipid biosynthetic process"/>
    <property type="evidence" value="ECO:0007669"/>
    <property type="project" value="UniProtKB-UniRule"/>
</dbReference>
<dbReference type="AlphaFoldDB" id="A0A1F4R4Y6"/>
<evidence type="ECO:0000256" key="9">
    <source>
        <dbReference type="ARBA" id="ARBA00023264"/>
    </source>
</evidence>
<dbReference type="EMBL" id="METP01000059">
    <property type="protein sequence ID" value="OGC03180.1"/>
    <property type="molecule type" value="Genomic_DNA"/>
</dbReference>
<comment type="pathway">
    <text evidence="10">Lipid metabolism; phospholipid metabolism.</text>
</comment>
<evidence type="ECO:0000256" key="7">
    <source>
        <dbReference type="ARBA" id="ARBA00023136"/>
    </source>
</evidence>
<feature type="transmembrane region" description="Helical" evidence="10">
    <location>
        <begin position="163"/>
        <end position="180"/>
    </location>
</feature>
<accession>A0A1F4R4Y6</accession>
<keyword evidence="1 10" id="KW-1003">Cell membrane</keyword>
<evidence type="ECO:0000256" key="6">
    <source>
        <dbReference type="ARBA" id="ARBA00023098"/>
    </source>
</evidence>
<dbReference type="PANTHER" id="PTHR30309:SF0">
    <property type="entry name" value="GLYCEROL-3-PHOSPHATE ACYLTRANSFERASE-RELATED"/>
    <property type="match status" value="1"/>
</dbReference>
<dbReference type="NCBIfam" id="TIGR00023">
    <property type="entry name" value="glycerol-3-phosphate 1-O-acyltransferase PlsY"/>
    <property type="match status" value="1"/>
</dbReference>
<evidence type="ECO:0000256" key="5">
    <source>
        <dbReference type="ARBA" id="ARBA00022989"/>
    </source>
</evidence>
<comment type="caution">
    <text evidence="11">The sequence shown here is derived from an EMBL/GenBank/DDBJ whole genome shotgun (WGS) entry which is preliminary data.</text>
</comment>
<dbReference type="GO" id="GO:0005886">
    <property type="term" value="C:plasma membrane"/>
    <property type="evidence" value="ECO:0007669"/>
    <property type="project" value="UniProtKB-SubCell"/>
</dbReference>
<proteinExistence type="inferred from homology"/>
<evidence type="ECO:0000313" key="12">
    <source>
        <dbReference type="Proteomes" id="UP000176938"/>
    </source>
</evidence>
<comment type="subunit">
    <text evidence="10">Probably interacts with PlsX.</text>
</comment>
<feature type="transmembrane region" description="Helical" evidence="10">
    <location>
        <begin position="6"/>
        <end position="25"/>
    </location>
</feature>
<dbReference type="EC" id="2.3.1.275" evidence="10"/>
<protein>
    <recommendedName>
        <fullName evidence="10">Glycerol-3-phosphate acyltransferase</fullName>
    </recommendedName>
    <alternativeName>
        <fullName evidence="10">Acyl-PO4 G3P acyltransferase</fullName>
    </alternativeName>
    <alternativeName>
        <fullName evidence="10">Acyl-phosphate--glycerol-3-phosphate acyltransferase</fullName>
    </alternativeName>
    <alternativeName>
        <fullName evidence="10">G3P acyltransferase</fullName>
        <shortName evidence="10">GPAT</shortName>
        <ecNumber evidence="10">2.3.1.275</ecNumber>
    </alternativeName>
    <alternativeName>
        <fullName evidence="10">Lysophosphatidic acid synthase</fullName>
        <shortName evidence="10">LPA synthase</shortName>
    </alternativeName>
</protein>
<sequence>MAIQTLAVIILAYFLGSIPFGFLIAKIWNVDIRRHGSGNIGATNVLRNLGPIPGSIVFILDLAKGTLPILMAQPLTQNYWLITLSGAAAILGHTFPIFLKFKGGRGAATGLGVLLGIAPDVFAVAVIFALLVLFITRYISVVSMSTAILVTSIFFVLQRPQPYTIVAGLVAILIIVRHISNIKRLINKTEPKIGASRG</sequence>
<keyword evidence="5 10" id="KW-1133">Transmembrane helix</keyword>
<gene>
    <name evidence="10" type="primary">plsY</name>
    <name evidence="11" type="ORF">A3H38_00205</name>
</gene>
<evidence type="ECO:0000256" key="1">
    <source>
        <dbReference type="ARBA" id="ARBA00022475"/>
    </source>
</evidence>
<comment type="similarity">
    <text evidence="10">Belongs to the PlsY family.</text>
</comment>
<evidence type="ECO:0000256" key="3">
    <source>
        <dbReference type="ARBA" id="ARBA00022679"/>
    </source>
</evidence>